<feature type="chain" id="PRO_5046949266" evidence="6">
    <location>
        <begin position="21"/>
        <end position="150"/>
    </location>
</feature>
<keyword evidence="8" id="KW-1185">Reference proteome</keyword>
<dbReference type="PRINTS" id="PR00608">
    <property type="entry name" value="CYTCHROMECII"/>
</dbReference>
<dbReference type="Gene3D" id="1.20.120.10">
    <property type="entry name" value="Cytochrome c/b562"/>
    <property type="match status" value="1"/>
</dbReference>
<dbReference type="Pfam" id="PF01322">
    <property type="entry name" value="Cytochrom_C_2"/>
    <property type="match status" value="1"/>
</dbReference>
<dbReference type="Proteomes" id="UP001595615">
    <property type="component" value="Unassembled WGS sequence"/>
</dbReference>
<dbReference type="InterPro" id="IPR010980">
    <property type="entry name" value="Cyt_c/b562"/>
</dbReference>
<evidence type="ECO:0000256" key="1">
    <source>
        <dbReference type="ARBA" id="ARBA00022448"/>
    </source>
</evidence>
<protein>
    <submittedName>
        <fullName evidence="7">C-type cytochrome</fullName>
    </submittedName>
</protein>
<dbReference type="InterPro" id="IPR012127">
    <property type="entry name" value="Cyt_c_prime"/>
</dbReference>
<keyword evidence="5" id="KW-0408">Iron</keyword>
<name>A0ABV7XB37_9SPHN</name>
<dbReference type="EMBL" id="JBHRXV010000011">
    <property type="protein sequence ID" value="MFC3713355.1"/>
    <property type="molecule type" value="Genomic_DNA"/>
</dbReference>
<organism evidence="7 8">
    <name type="scientific">Sphingoaurantiacus capsulatus</name>
    <dbReference type="NCBI Taxonomy" id="1771310"/>
    <lineage>
        <taxon>Bacteria</taxon>
        <taxon>Pseudomonadati</taxon>
        <taxon>Pseudomonadota</taxon>
        <taxon>Alphaproteobacteria</taxon>
        <taxon>Sphingomonadales</taxon>
        <taxon>Sphingosinicellaceae</taxon>
        <taxon>Sphingoaurantiacus</taxon>
    </lineage>
</organism>
<dbReference type="RefSeq" id="WP_380861775.1">
    <property type="nucleotide sequence ID" value="NZ_JBHRXV010000011.1"/>
</dbReference>
<proteinExistence type="predicted"/>
<dbReference type="SUPFAM" id="SSF47175">
    <property type="entry name" value="Cytochromes"/>
    <property type="match status" value="1"/>
</dbReference>
<comment type="caution">
    <text evidence="7">The sequence shown here is derived from an EMBL/GenBank/DDBJ whole genome shotgun (WGS) entry which is preliminary data.</text>
</comment>
<keyword evidence="6" id="KW-0732">Signal</keyword>
<keyword evidence="4" id="KW-0249">Electron transport</keyword>
<evidence type="ECO:0000256" key="2">
    <source>
        <dbReference type="ARBA" id="ARBA00022617"/>
    </source>
</evidence>
<evidence type="ECO:0000256" key="4">
    <source>
        <dbReference type="ARBA" id="ARBA00022982"/>
    </source>
</evidence>
<dbReference type="PIRSF" id="PIRSF000027">
    <property type="entry name" value="Cytc_c_prime"/>
    <property type="match status" value="1"/>
</dbReference>
<keyword evidence="1" id="KW-0813">Transport</keyword>
<keyword evidence="3" id="KW-0479">Metal-binding</keyword>
<reference evidence="8" key="1">
    <citation type="journal article" date="2019" name="Int. J. Syst. Evol. Microbiol.">
        <title>The Global Catalogue of Microorganisms (GCM) 10K type strain sequencing project: providing services to taxonomists for standard genome sequencing and annotation.</title>
        <authorList>
            <consortium name="The Broad Institute Genomics Platform"/>
            <consortium name="The Broad Institute Genome Sequencing Center for Infectious Disease"/>
            <person name="Wu L."/>
            <person name="Ma J."/>
        </authorList>
    </citation>
    <scope>NUCLEOTIDE SEQUENCE [LARGE SCALE GENOMIC DNA]</scope>
    <source>
        <strain evidence="8">KCTC 42644</strain>
    </source>
</reference>
<gene>
    <name evidence="7" type="ORF">ACFOMD_12285</name>
</gene>
<evidence type="ECO:0000256" key="3">
    <source>
        <dbReference type="ARBA" id="ARBA00022723"/>
    </source>
</evidence>
<dbReference type="InterPro" id="IPR015984">
    <property type="entry name" value="Cyt_c_prime_subgr"/>
</dbReference>
<dbReference type="PROSITE" id="PS51009">
    <property type="entry name" value="CYTCII"/>
    <property type="match status" value="1"/>
</dbReference>
<evidence type="ECO:0000256" key="5">
    <source>
        <dbReference type="ARBA" id="ARBA00023004"/>
    </source>
</evidence>
<keyword evidence="2" id="KW-0349">Heme</keyword>
<accession>A0ABV7XB37</accession>
<dbReference type="InterPro" id="IPR002321">
    <property type="entry name" value="Cyt_c_II"/>
</dbReference>
<evidence type="ECO:0000256" key="6">
    <source>
        <dbReference type="SAM" id="SignalP"/>
    </source>
</evidence>
<feature type="signal peptide" evidence="6">
    <location>
        <begin position="1"/>
        <end position="20"/>
    </location>
</feature>
<sequence>MKTKLIIGLAAAGLAGAALAQTGAADTIKARQAGMKVVGASFKGVMDQSRGTPDAAVVKKHAAALVAQSAKINGWFGPGTATAPGVKTSALPTVWSNSAGFRKAAVNYDTQAKKLLALANAGDVAGIPAQARALGGTCKGCHDDFKAKGD</sequence>
<evidence type="ECO:0000313" key="8">
    <source>
        <dbReference type="Proteomes" id="UP001595615"/>
    </source>
</evidence>
<evidence type="ECO:0000313" key="7">
    <source>
        <dbReference type="EMBL" id="MFC3713355.1"/>
    </source>
</evidence>